<dbReference type="Pfam" id="PF09907">
    <property type="entry name" value="HigB_toxin"/>
    <property type="match status" value="1"/>
</dbReference>
<proteinExistence type="predicted"/>
<dbReference type="RefSeq" id="WP_106312610.1">
    <property type="nucleotide sequence ID" value="NZ_PVWO01000639.1"/>
</dbReference>
<dbReference type="AlphaFoldDB" id="A0A2T1F8E4"/>
<dbReference type="GO" id="GO:0110001">
    <property type="term" value="C:toxin-antitoxin complex"/>
    <property type="evidence" value="ECO:0007669"/>
    <property type="project" value="InterPro"/>
</dbReference>
<dbReference type="EMBL" id="PVWO01000639">
    <property type="protein sequence ID" value="PSB41239.1"/>
    <property type="molecule type" value="Genomic_DNA"/>
</dbReference>
<reference evidence="1 2" key="1">
    <citation type="submission" date="2018-03" db="EMBL/GenBank/DDBJ databases">
        <title>The ancient ancestry and fast evolution of plastids.</title>
        <authorList>
            <person name="Moore K.R."/>
            <person name="Magnabosco C."/>
            <person name="Momper L."/>
            <person name="Gold D.A."/>
            <person name="Bosak T."/>
            <person name="Fournier G.P."/>
        </authorList>
    </citation>
    <scope>NUCLEOTIDE SEQUENCE [LARGE SCALE GENOMIC DNA]</scope>
    <source>
        <strain evidence="1 2">CCALA 037</strain>
    </source>
</reference>
<comment type="caution">
    <text evidence="1">The sequence shown here is derived from an EMBL/GenBank/DDBJ whole genome shotgun (WGS) entry which is preliminary data.</text>
</comment>
<accession>A0A2T1F8E4</accession>
<dbReference type="GO" id="GO:0004519">
    <property type="term" value="F:endonuclease activity"/>
    <property type="evidence" value="ECO:0007669"/>
    <property type="project" value="InterPro"/>
</dbReference>
<name>A0A2T1F8E4_9CYAN</name>
<dbReference type="OrthoDB" id="9799912at2"/>
<evidence type="ECO:0000313" key="2">
    <source>
        <dbReference type="Proteomes" id="UP000238937"/>
    </source>
</evidence>
<organism evidence="1 2">
    <name type="scientific">Chamaesiphon polymorphus CCALA 037</name>
    <dbReference type="NCBI Taxonomy" id="2107692"/>
    <lineage>
        <taxon>Bacteria</taxon>
        <taxon>Bacillati</taxon>
        <taxon>Cyanobacteriota</taxon>
        <taxon>Cyanophyceae</taxon>
        <taxon>Gomontiellales</taxon>
        <taxon>Chamaesiphonaceae</taxon>
        <taxon>Chamaesiphon</taxon>
    </lineage>
</organism>
<gene>
    <name evidence="1" type="ORF">C7B77_27585</name>
</gene>
<dbReference type="InterPro" id="IPR018669">
    <property type="entry name" value="Toxin_HigB"/>
</dbReference>
<evidence type="ECO:0000313" key="1">
    <source>
        <dbReference type="EMBL" id="PSB41239.1"/>
    </source>
</evidence>
<sequence length="99" mass="11837">MHLISIRNLRADVSKYPNVGKIVDRWYATVKNADWQNLEEVREDYPETEAVGNLTVFNIKGNTYRLIVGMDYQSQTVYYKYFLTHADYDKDDWKNNPYF</sequence>
<protein>
    <submittedName>
        <fullName evidence="1">Type II toxin-antitoxin system HigB family toxin</fullName>
    </submittedName>
</protein>
<dbReference type="GO" id="GO:0003723">
    <property type="term" value="F:RNA binding"/>
    <property type="evidence" value="ECO:0007669"/>
    <property type="project" value="InterPro"/>
</dbReference>
<keyword evidence="2" id="KW-1185">Reference proteome</keyword>
<dbReference type="Proteomes" id="UP000238937">
    <property type="component" value="Unassembled WGS sequence"/>
</dbReference>